<evidence type="ECO:0000256" key="1">
    <source>
        <dbReference type="ARBA" id="ARBA00004496"/>
    </source>
</evidence>
<evidence type="ECO:0000259" key="12">
    <source>
        <dbReference type="PROSITE" id="PS51984"/>
    </source>
</evidence>
<dbReference type="SUPFAM" id="SSF82615">
    <property type="entry name" value="Polo-box domain"/>
    <property type="match status" value="1"/>
</dbReference>
<evidence type="ECO:0000256" key="7">
    <source>
        <dbReference type="ARBA" id="ARBA00022840"/>
    </source>
</evidence>
<dbReference type="PROSITE" id="PS51984">
    <property type="entry name" value="CPB1"/>
    <property type="match status" value="1"/>
</dbReference>
<dbReference type="GO" id="GO:0005524">
    <property type="term" value="F:ATP binding"/>
    <property type="evidence" value="ECO:0007669"/>
    <property type="project" value="UniProtKB-UniRule"/>
</dbReference>
<keyword evidence="5 10" id="KW-0547">Nucleotide-binding</keyword>
<proteinExistence type="predicted"/>
<evidence type="ECO:0000259" key="13">
    <source>
        <dbReference type="PROSITE" id="PS51985"/>
    </source>
</evidence>
<gene>
    <name evidence="14" type="ORF">RUM43_014278</name>
</gene>
<dbReference type="GO" id="GO:0005634">
    <property type="term" value="C:nucleus"/>
    <property type="evidence" value="ECO:0007669"/>
    <property type="project" value="TreeGrafter"/>
</dbReference>
<evidence type="ECO:0000259" key="11">
    <source>
        <dbReference type="PROSITE" id="PS50011"/>
    </source>
</evidence>
<protein>
    <recommendedName>
        <fullName evidence="9">Serine/threonine-protein kinase SAK</fullName>
    </recommendedName>
    <alternativeName>
        <fullName evidence="8">Serine/threonine-protein kinase Sak</fullName>
    </alternativeName>
</protein>
<dbReference type="Gene3D" id="1.10.510.10">
    <property type="entry name" value="Transferase(Phosphotransferase) domain 1"/>
    <property type="match status" value="1"/>
</dbReference>
<dbReference type="InterPro" id="IPR017441">
    <property type="entry name" value="Protein_kinase_ATP_BS"/>
</dbReference>
<dbReference type="Proteomes" id="UP001372834">
    <property type="component" value="Unassembled WGS sequence"/>
</dbReference>
<dbReference type="PANTHER" id="PTHR24345:SF91">
    <property type="entry name" value="SERINE_THREONINE-PROTEIN KINASE PLK4"/>
    <property type="match status" value="1"/>
</dbReference>
<evidence type="ECO:0000256" key="9">
    <source>
        <dbReference type="ARBA" id="ARBA00030924"/>
    </source>
</evidence>
<keyword evidence="3" id="KW-0723">Serine/threonine-protein kinase</keyword>
<feature type="domain" description="Cryptic POLO box 1 (CPB1)" evidence="12">
    <location>
        <begin position="525"/>
        <end position="636"/>
    </location>
</feature>
<organism evidence="14 15">
    <name type="scientific">Polyplax serrata</name>
    <name type="common">Common mouse louse</name>
    <dbReference type="NCBI Taxonomy" id="468196"/>
    <lineage>
        <taxon>Eukaryota</taxon>
        <taxon>Metazoa</taxon>
        <taxon>Ecdysozoa</taxon>
        <taxon>Arthropoda</taxon>
        <taxon>Hexapoda</taxon>
        <taxon>Insecta</taxon>
        <taxon>Pterygota</taxon>
        <taxon>Neoptera</taxon>
        <taxon>Paraneoptera</taxon>
        <taxon>Psocodea</taxon>
        <taxon>Troctomorpha</taxon>
        <taxon>Phthiraptera</taxon>
        <taxon>Anoplura</taxon>
        <taxon>Polyplacidae</taxon>
        <taxon>Polyplax</taxon>
    </lineage>
</organism>
<keyword evidence="4" id="KW-0808">Transferase</keyword>
<feature type="binding site" evidence="10">
    <location>
        <position position="39"/>
    </location>
    <ligand>
        <name>ATP</name>
        <dbReference type="ChEBI" id="CHEBI:30616"/>
    </ligand>
</feature>
<dbReference type="GO" id="GO:0005737">
    <property type="term" value="C:cytoplasm"/>
    <property type="evidence" value="ECO:0007669"/>
    <property type="project" value="UniProtKB-SubCell"/>
</dbReference>
<reference evidence="14 15" key="1">
    <citation type="submission" date="2023-10" db="EMBL/GenBank/DDBJ databases">
        <title>Genomes of two closely related lineages of the louse Polyplax serrata with different host specificities.</title>
        <authorList>
            <person name="Martinu J."/>
            <person name="Tarabai H."/>
            <person name="Stefka J."/>
            <person name="Hypsa V."/>
        </authorList>
    </citation>
    <scope>NUCLEOTIDE SEQUENCE [LARGE SCALE GENOMIC DNA]</scope>
    <source>
        <strain evidence="14">HR10_N</strain>
    </source>
</reference>
<evidence type="ECO:0000256" key="3">
    <source>
        <dbReference type="ARBA" id="ARBA00022527"/>
    </source>
</evidence>
<evidence type="ECO:0000256" key="5">
    <source>
        <dbReference type="ARBA" id="ARBA00022741"/>
    </source>
</evidence>
<dbReference type="Gene3D" id="2.40.50.930">
    <property type="match status" value="1"/>
</dbReference>
<dbReference type="AlphaFoldDB" id="A0AAN8P4A0"/>
<evidence type="ECO:0000256" key="6">
    <source>
        <dbReference type="ARBA" id="ARBA00022777"/>
    </source>
</evidence>
<dbReference type="InterPro" id="IPR000719">
    <property type="entry name" value="Prot_kinase_dom"/>
</dbReference>
<dbReference type="GO" id="GO:0004674">
    <property type="term" value="F:protein serine/threonine kinase activity"/>
    <property type="evidence" value="ECO:0007669"/>
    <property type="project" value="UniProtKB-KW"/>
</dbReference>
<dbReference type="Pfam" id="PF00069">
    <property type="entry name" value="Pkinase"/>
    <property type="match status" value="2"/>
</dbReference>
<dbReference type="InterPro" id="IPR033698">
    <property type="entry name" value="POLO_box_Plk4_2"/>
</dbReference>
<dbReference type="FunFam" id="3.30.200.20:FF:000042">
    <property type="entry name" value="Aurora kinase A"/>
    <property type="match status" value="1"/>
</dbReference>
<name>A0AAN8P4A0_POLSC</name>
<comment type="subcellular location">
    <subcellularLocation>
        <location evidence="1">Cytoplasm</location>
    </subcellularLocation>
</comment>
<evidence type="ECO:0000256" key="4">
    <source>
        <dbReference type="ARBA" id="ARBA00022679"/>
    </source>
</evidence>
<keyword evidence="6" id="KW-0418">Kinase</keyword>
<dbReference type="PANTHER" id="PTHR24345">
    <property type="entry name" value="SERINE/THREONINE-PROTEIN KINASE PLK"/>
    <property type="match status" value="1"/>
</dbReference>
<accession>A0AAN8P4A0</accession>
<keyword evidence="7 10" id="KW-0067">ATP-binding</keyword>
<sequence length="900" mass="102091">MENRQKIEDYEVGPFLGKGGFATVYRAKCLRTQSIVAIKMIDKKLMFAAGMISRVRQEVSIHSKLKHPSVLELYTSFEDSNYVYLVLEYCENGELQRFLKHHNKILNESEAYQVLYQKIADFGLATQLMTPNETHVTMCGTPNYISPEVATRSCHGLQVDVWGLGVMLYTLLVGKPPFDTSAIKSTLTRVVMSDYQEPANLSSEAKDLISNLLEKNPKDRLTLPDILKHPFMMKYSSDLYRVNATNESIDSGQFTMSTTINSQRSLNMTSKNSSVRSEDFTSKLKDSQQIGRLDQISEIKNTHQEISIKPTLVDTNSKQLLSFTNSPVHQYHTTSLCKYPSRVEQPYAQRNLDIVAQDCTSVLEKNNYPENILLKKSNSLSNLARTMNVLHNEKNDTVYSDVRHYTHCEQPANCTCHCVDRQKSYNESRRFPIICHSRNENYVNPCQIQSTEQNQLSNHFRSSGCHSLNRCEEPKSSGYGPQASHNSLYCGGSECKSCTVKSISRRYTDSNYNSNSNADSCRIAIDGIKVQPFNSERLQPARHKTNKAVLSILESGEVAIEFIKRKGKEDRVTDCCRISKDGIRVVVYSVNKPLRDKPPDLPELGTDGIYSYENLPQKHWKKYLYAARFVNLVKAKTPKITFYSDQAKCLLMENSPEDFEVLFYSGKYQGTTFINYFKQYFNCKFCSPGSKVSKNGNVVKAIDDCGRSVSYQMSDISNLIASNINLQHFLFCYEHCLKLENSLKELSAGNKSLNCFPIIVGRKPNTCGKIFTTKENTMSNLPISREFTTSISTHQTRAQSTPKAKKRTELLASSRRIHVPGLGVATQNESAIEIEYLDGSKLIFNSNSGDICFSNSQKTSVKYNQTEVIPDWLRCKLKDITQVIPYLINANDITKPMHLR</sequence>
<dbReference type="EMBL" id="JAWJWE010000009">
    <property type="protein sequence ID" value="KAK6631182.1"/>
    <property type="molecule type" value="Genomic_DNA"/>
</dbReference>
<evidence type="ECO:0000256" key="8">
    <source>
        <dbReference type="ARBA" id="ARBA00030429"/>
    </source>
</evidence>
<evidence type="ECO:0000313" key="15">
    <source>
        <dbReference type="Proteomes" id="UP001372834"/>
    </source>
</evidence>
<evidence type="ECO:0000256" key="2">
    <source>
        <dbReference type="ARBA" id="ARBA00022490"/>
    </source>
</evidence>
<dbReference type="Gene3D" id="3.30.200.20">
    <property type="entry name" value="Phosphorylase Kinase, domain 1"/>
    <property type="match status" value="1"/>
</dbReference>
<dbReference type="InterPro" id="IPR033699">
    <property type="entry name" value="POLO_box_Plk4_1"/>
</dbReference>
<feature type="domain" description="Cryptic POLO box 2 (CPB2)" evidence="13">
    <location>
        <begin position="637"/>
        <end position="770"/>
    </location>
</feature>
<dbReference type="PROSITE" id="PS50011">
    <property type="entry name" value="PROTEIN_KINASE_DOM"/>
    <property type="match status" value="1"/>
</dbReference>
<dbReference type="PROSITE" id="PS51985">
    <property type="entry name" value="CPB2"/>
    <property type="match status" value="1"/>
</dbReference>
<evidence type="ECO:0000256" key="10">
    <source>
        <dbReference type="PROSITE-ProRule" id="PRU10141"/>
    </source>
</evidence>
<dbReference type="PROSITE" id="PS00107">
    <property type="entry name" value="PROTEIN_KINASE_ATP"/>
    <property type="match status" value="1"/>
</dbReference>
<feature type="domain" description="Protein kinase" evidence="11">
    <location>
        <begin position="10"/>
        <end position="232"/>
    </location>
</feature>
<dbReference type="InterPro" id="IPR011009">
    <property type="entry name" value="Kinase-like_dom_sf"/>
</dbReference>
<dbReference type="Pfam" id="PF18190">
    <property type="entry name" value="Plk4_PB1"/>
    <property type="match status" value="1"/>
</dbReference>
<dbReference type="Gene3D" id="3.30.1120.120">
    <property type="match status" value="1"/>
</dbReference>
<dbReference type="InterPro" id="IPR046437">
    <property type="entry name" value="Ser_Thr-PK_POLO_box_1_sf"/>
</dbReference>
<evidence type="ECO:0000313" key="14">
    <source>
        <dbReference type="EMBL" id="KAK6631182.1"/>
    </source>
</evidence>
<comment type="caution">
    <text evidence="14">The sequence shown here is derived from an EMBL/GenBank/DDBJ whole genome shotgun (WGS) entry which is preliminary data.</text>
</comment>
<dbReference type="InterPro" id="IPR047108">
    <property type="entry name" value="Plk4-like_POLO_box_2_sf"/>
</dbReference>
<dbReference type="CDD" id="cd13114">
    <property type="entry name" value="POLO_box_Plk4_1"/>
    <property type="match status" value="1"/>
</dbReference>
<dbReference type="Gene3D" id="3.30.1120.130">
    <property type="match status" value="2"/>
</dbReference>
<dbReference type="Pfam" id="PF18409">
    <property type="entry name" value="Plk4_PB2"/>
    <property type="match status" value="1"/>
</dbReference>
<dbReference type="SUPFAM" id="SSF56112">
    <property type="entry name" value="Protein kinase-like (PK-like)"/>
    <property type="match status" value="1"/>
</dbReference>
<keyword evidence="2" id="KW-0963">Cytoplasm</keyword>